<evidence type="ECO:0000313" key="3">
    <source>
        <dbReference type="EMBL" id="NHB75393.1"/>
    </source>
</evidence>
<name>A0ABX0G3D4_9RHOB</name>
<proteinExistence type="predicted"/>
<feature type="domain" description="Four-carbon acid sugar kinase nucleotide binding" evidence="2">
    <location>
        <begin position="149"/>
        <end position="295"/>
    </location>
</feature>
<organism evidence="3 4">
    <name type="scientific">Rhodobacter calidifons</name>
    <dbReference type="NCBI Taxonomy" id="2715277"/>
    <lineage>
        <taxon>Bacteria</taxon>
        <taxon>Pseudomonadati</taxon>
        <taxon>Pseudomonadota</taxon>
        <taxon>Alphaproteobacteria</taxon>
        <taxon>Rhodobacterales</taxon>
        <taxon>Rhodobacter group</taxon>
        <taxon>Rhodobacter</taxon>
    </lineage>
</organism>
<dbReference type="RefSeq" id="WP_166401435.1">
    <property type="nucleotide sequence ID" value="NZ_JAANHS010000001.1"/>
</dbReference>
<dbReference type="Pfam" id="PF01408">
    <property type="entry name" value="GFO_IDH_MocA"/>
    <property type="match status" value="1"/>
</dbReference>
<dbReference type="InterPro" id="IPR036291">
    <property type="entry name" value="NAD(P)-bd_dom_sf"/>
</dbReference>
<evidence type="ECO:0000259" key="1">
    <source>
        <dbReference type="Pfam" id="PF01408"/>
    </source>
</evidence>
<dbReference type="InterPro" id="IPR031475">
    <property type="entry name" value="NBD_C"/>
</dbReference>
<sequence>MRGWAEIDGVRIVAVCDTDPAKARAFALDFGALAYTDAGTMLAEVNPDFTDIVTTVAAHRSLVELAARHSRGVTCQKPFAETLDDGDAMVAACAAAGVPLLVHENFRWQSPYRALGAALAAGAIGAPRFLRLSFRHAFDIYANQPYLAEVRDLALVDPAAWEKVCRAAEEAATAALGSGQSVILASARGPDDPALAAARTAYRSSGLSVQAATARLGAGFGRTLRGLHDRRAASRFAVAGGDTSSFATRAFGAVALTAEAEIAPAVPLMKAHFHQADAACDWIVKGGQMGPEDLFVRMRDGVARSDPEARLA</sequence>
<dbReference type="EMBL" id="JAANHS010000001">
    <property type="protein sequence ID" value="NHB75393.1"/>
    <property type="molecule type" value="Genomic_DNA"/>
</dbReference>
<comment type="caution">
    <text evidence="3">The sequence shown here is derived from an EMBL/GenBank/DDBJ whole genome shotgun (WGS) entry which is preliminary data.</text>
</comment>
<accession>A0ABX0G3D4</accession>
<gene>
    <name evidence="3" type="ORF">G8O29_01390</name>
</gene>
<dbReference type="InterPro" id="IPR042213">
    <property type="entry name" value="NBD_C_sf"/>
</dbReference>
<protein>
    <submittedName>
        <fullName evidence="3">Gfo/Idh/MocA family oxidoreductase</fullName>
    </submittedName>
</protein>
<dbReference type="Gene3D" id="3.40.980.20">
    <property type="entry name" value="Four-carbon acid sugar kinase, nucleotide binding domain"/>
    <property type="match status" value="1"/>
</dbReference>
<dbReference type="Pfam" id="PF17042">
    <property type="entry name" value="NBD_C"/>
    <property type="match status" value="1"/>
</dbReference>
<reference evidence="3 4" key="1">
    <citation type="journal article" date="2022" name="Microorganisms">
        <title>Genome Sequence and Characterization of a Xanthorhodopsin-Containing, Aerobic Anoxygenic Phototrophic Rhodobacter Species, Isolated from Mesophilic Conditions at Yellowstone National Park.</title>
        <authorList>
            <person name="Kyndt J.A."/>
            <person name="Robertson S."/>
            <person name="Shoffstall I.B."/>
            <person name="Ramaley R.F."/>
            <person name="Meyer T.E."/>
        </authorList>
    </citation>
    <scope>NUCLEOTIDE SEQUENCE [LARGE SCALE GENOMIC DNA]</scope>
    <source>
        <strain evidence="3 4">M37P</strain>
    </source>
</reference>
<feature type="domain" description="Gfo/Idh/MocA-like oxidoreductase N-terminal" evidence="1">
    <location>
        <begin position="8"/>
        <end position="102"/>
    </location>
</feature>
<evidence type="ECO:0000259" key="2">
    <source>
        <dbReference type="Pfam" id="PF17042"/>
    </source>
</evidence>
<dbReference type="PANTHER" id="PTHR43708">
    <property type="entry name" value="CONSERVED EXPRESSED OXIDOREDUCTASE (EUROFUNG)"/>
    <property type="match status" value="1"/>
</dbReference>
<evidence type="ECO:0000313" key="4">
    <source>
        <dbReference type="Proteomes" id="UP001515660"/>
    </source>
</evidence>
<dbReference type="Proteomes" id="UP001515660">
    <property type="component" value="Unassembled WGS sequence"/>
</dbReference>
<dbReference type="SUPFAM" id="SSF51735">
    <property type="entry name" value="NAD(P)-binding Rossmann-fold domains"/>
    <property type="match status" value="1"/>
</dbReference>
<dbReference type="Gene3D" id="3.40.50.720">
    <property type="entry name" value="NAD(P)-binding Rossmann-like Domain"/>
    <property type="match status" value="1"/>
</dbReference>
<keyword evidence="4" id="KW-1185">Reference proteome</keyword>
<dbReference type="InterPro" id="IPR051317">
    <property type="entry name" value="Gfo/Idh/MocA_oxidoreduct"/>
</dbReference>
<dbReference type="PANTHER" id="PTHR43708:SF8">
    <property type="entry name" value="OXIDOREDUCTASE"/>
    <property type="match status" value="1"/>
</dbReference>
<dbReference type="InterPro" id="IPR000683">
    <property type="entry name" value="Gfo/Idh/MocA-like_OxRdtase_N"/>
</dbReference>
<dbReference type="SUPFAM" id="SSF142764">
    <property type="entry name" value="YgbK-like"/>
    <property type="match status" value="1"/>
</dbReference>